<accession>A0A420WM62</accession>
<proteinExistence type="predicted"/>
<dbReference type="RefSeq" id="WP_121099780.1">
    <property type="nucleotide sequence ID" value="NZ_RBII01000001.1"/>
</dbReference>
<dbReference type="OrthoDB" id="457594at2"/>
<dbReference type="Proteomes" id="UP000282211">
    <property type="component" value="Unassembled WGS sequence"/>
</dbReference>
<dbReference type="AlphaFoldDB" id="A0A420WM62"/>
<organism evidence="1 2">
    <name type="scientific">Litorimonas taeanensis</name>
    <dbReference type="NCBI Taxonomy" id="568099"/>
    <lineage>
        <taxon>Bacteria</taxon>
        <taxon>Pseudomonadati</taxon>
        <taxon>Pseudomonadota</taxon>
        <taxon>Alphaproteobacteria</taxon>
        <taxon>Maricaulales</taxon>
        <taxon>Robiginitomaculaceae</taxon>
    </lineage>
</organism>
<reference evidence="1 2" key="1">
    <citation type="submission" date="2018-10" db="EMBL/GenBank/DDBJ databases">
        <title>Genomic Encyclopedia of Type Strains, Phase IV (KMG-IV): sequencing the most valuable type-strain genomes for metagenomic binning, comparative biology and taxonomic classification.</title>
        <authorList>
            <person name="Goeker M."/>
        </authorList>
    </citation>
    <scope>NUCLEOTIDE SEQUENCE [LARGE SCALE GENOMIC DNA]</scope>
    <source>
        <strain evidence="1 2">DSM 22008</strain>
    </source>
</reference>
<dbReference type="InParanoid" id="A0A420WM62"/>
<gene>
    <name evidence="1" type="ORF">DES40_1311</name>
</gene>
<evidence type="ECO:0000313" key="1">
    <source>
        <dbReference type="EMBL" id="RKQ71975.1"/>
    </source>
</evidence>
<keyword evidence="2" id="KW-1185">Reference proteome</keyword>
<comment type="caution">
    <text evidence="1">The sequence shown here is derived from an EMBL/GenBank/DDBJ whole genome shotgun (WGS) entry which is preliminary data.</text>
</comment>
<protein>
    <recommendedName>
        <fullName evidence="3">DUF3598 domain-containing protein</fullName>
    </recommendedName>
</protein>
<name>A0A420WM62_9PROT</name>
<dbReference type="EMBL" id="RBII01000001">
    <property type="protein sequence ID" value="RKQ71975.1"/>
    <property type="molecule type" value="Genomic_DNA"/>
</dbReference>
<evidence type="ECO:0008006" key="3">
    <source>
        <dbReference type="Google" id="ProtNLM"/>
    </source>
</evidence>
<sequence>MNEPKTVNELKALHPVLARHEGVWDGMYRYYDAEGNKVDEHKSRLLCRFPESGDYLYHQTNYYTWDDGRTEVRDFPADVKDGRLSWDNDFIQGWAADMKLDTHNRTTVLNWTRTGEPDLYLYEMIQISDCGTKRARTWHWFKNDALISRTLVDERKISDDWASYETK</sequence>
<evidence type="ECO:0000313" key="2">
    <source>
        <dbReference type="Proteomes" id="UP000282211"/>
    </source>
</evidence>